<feature type="domain" description="Amidohydrolase-related" evidence="2">
    <location>
        <begin position="67"/>
        <end position="451"/>
    </location>
</feature>
<protein>
    <submittedName>
        <fullName evidence="3">Guanine deaminase</fullName>
        <ecNumber evidence="3">3.5.4.3</ecNumber>
    </submittedName>
</protein>
<dbReference type="Gene3D" id="2.30.40.10">
    <property type="entry name" value="Urease, subunit C, domain 1"/>
    <property type="match status" value="1"/>
</dbReference>
<dbReference type="Gene3D" id="3.20.20.140">
    <property type="entry name" value="Metal-dependent hydrolases"/>
    <property type="match status" value="1"/>
</dbReference>
<name>A0A852STY3_9MICO</name>
<dbReference type="RefSeq" id="WP_179549014.1">
    <property type="nucleotide sequence ID" value="NZ_BSEW01000002.1"/>
</dbReference>
<dbReference type="AlphaFoldDB" id="A0A852STY3"/>
<dbReference type="PANTHER" id="PTHR43794:SF11">
    <property type="entry name" value="AMIDOHYDROLASE-RELATED DOMAIN-CONTAINING PROTEIN"/>
    <property type="match status" value="1"/>
</dbReference>
<sequence length="507" mass="54029">MRTPPLPQTLWRNALVIALDEAHGATPFRADVLVEGADIRAVADVSLPGRPVPSPGTTVVDASGLLLTPGLVNAHTHSWEILLRGTSAPLPLEVWTLLSYPPTGVAPVPSRLVHLRTVVAALESLRGGATTLLDDTGELPGQTPAGIAEVFRAYDATGIRATCTGTGIDVPIVDRLPFADEVLPAEVLAASRDSMPPSAVVQEAFFAFSAEARMLARPYPRIRYALSPSAPQRVTDEFLVRAADQAREHGEVLHTHLLETKLQQTLARGRYPGRTIVEHLDALGVLGPNLTAAHGIWLTPHDLELLAASGATVAHNPISNLKLGSGTLPWRAMHDAGVRVALGSDGASSNDTMRMLDVLKQTALAHTLGDPDYRRWPLVSEVLHAGTVAGARAAGWSDRTGSLTPGLAADIVVYDLAATTAFTPLNDAAQQLVFAENGASIAEVWVDGRCVLRGGRSTLVDEDALLAEFRAEASAYLEAQLPEWRRLQESLEPAIREAYLRAWSPAG</sequence>
<evidence type="ECO:0000313" key="3">
    <source>
        <dbReference type="EMBL" id="NYD72212.1"/>
    </source>
</evidence>
<evidence type="ECO:0000259" key="2">
    <source>
        <dbReference type="Pfam" id="PF01979"/>
    </source>
</evidence>
<dbReference type="EC" id="3.5.4.3" evidence="3"/>
<gene>
    <name evidence="3" type="ORF">BJ984_003370</name>
</gene>
<dbReference type="EMBL" id="JACCBM010000001">
    <property type="protein sequence ID" value="NYD72212.1"/>
    <property type="molecule type" value="Genomic_DNA"/>
</dbReference>
<dbReference type="InterPro" id="IPR032466">
    <property type="entry name" value="Metal_Hydrolase"/>
</dbReference>
<dbReference type="GO" id="GO:0008892">
    <property type="term" value="F:guanine deaminase activity"/>
    <property type="evidence" value="ECO:0007669"/>
    <property type="project" value="UniProtKB-EC"/>
</dbReference>
<evidence type="ECO:0000256" key="1">
    <source>
        <dbReference type="ARBA" id="ARBA00022801"/>
    </source>
</evidence>
<dbReference type="SUPFAM" id="SSF51338">
    <property type="entry name" value="Composite domain of metallo-dependent hydrolases"/>
    <property type="match status" value="1"/>
</dbReference>
<dbReference type="Proteomes" id="UP000549913">
    <property type="component" value="Unassembled WGS sequence"/>
</dbReference>
<evidence type="ECO:0000313" key="4">
    <source>
        <dbReference type="Proteomes" id="UP000549913"/>
    </source>
</evidence>
<comment type="caution">
    <text evidence="3">The sequence shown here is derived from an EMBL/GenBank/DDBJ whole genome shotgun (WGS) entry which is preliminary data.</text>
</comment>
<dbReference type="InterPro" id="IPR006680">
    <property type="entry name" value="Amidohydro-rel"/>
</dbReference>
<dbReference type="InterPro" id="IPR050287">
    <property type="entry name" value="MTA/SAH_deaminase"/>
</dbReference>
<dbReference type="SUPFAM" id="SSF51556">
    <property type="entry name" value="Metallo-dependent hydrolases"/>
    <property type="match status" value="1"/>
</dbReference>
<dbReference type="PANTHER" id="PTHR43794">
    <property type="entry name" value="AMINOHYDROLASE SSNA-RELATED"/>
    <property type="match status" value="1"/>
</dbReference>
<organism evidence="3 4">
    <name type="scientific">Herbiconiux flava</name>
    <dbReference type="NCBI Taxonomy" id="881268"/>
    <lineage>
        <taxon>Bacteria</taxon>
        <taxon>Bacillati</taxon>
        <taxon>Actinomycetota</taxon>
        <taxon>Actinomycetes</taxon>
        <taxon>Micrococcales</taxon>
        <taxon>Microbacteriaceae</taxon>
        <taxon>Herbiconiux</taxon>
    </lineage>
</organism>
<keyword evidence="4" id="KW-1185">Reference proteome</keyword>
<keyword evidence="1 3" id="KW-0378">Hydrolase</keyword>
<reference evidence="3 4" key="1">
    <citation type="submission" date="2020-07" db="EMBL/GenBank/DDBJ databases">
        <title>Sequencing the genomes of 1000 actinobacteria strains.</title>
        <authorList>
            <person name="Klenk H.-P."/>
        </authorList>
    </citation>
    <scope>NUCLEOTIDE SEQUENCE [LARGE SCALE GENOMIC DNA]</scope>
    <source>
        <strain evidence="3 4">DSM 26474</strain>
    </source>
</reference>
<dbReference type="InterPro" id="IPR011059">
    <property type="entry name" value="Metal-dep_hydrolase_composite"/>
</dbReference>
<dbReference type="Pfam" id="PF01979">
    <property type="entry name" value="Amidohydro_1"/>
    <property type="match status" value="1"/>
</dbReference>
<proteinExistence type="predicted"/>
<accession>A0A852STY3</accession>